<feature type="domain" description="Oxidoreductase molybdopterin-binding" evidence="1">
    <location>
        <begin position="83"/>
        <end position="227"/>
    </location>
</feature>
<proteinExistence type="predicted"/>
<dbReference type="Gene3D" id="3.90.420.10">
    <property type="entry name" value="Oxidoreductase, molybdopterin-binding domain"/>
    <property type="match status" value="1"/>
</dbReference>
<evidence type="ECO:0000259" key="1">
    <source>
        <dbReference type="Pfam" id="PF00174"/>
    </source>
</evidence>
<gene>
    <name evidence="2" type="ORF">DFJ69_0879</name>
</gene>
<evidence type="ECO:0000313" key="2">
    <source>
        <dbReference type="EMBL" id="REE95489.1"/>
    </source>
</evidence>
<accession>A0A3D9SHV0</accession>
<dbReference type="InterPro" id="IPR006311">
    <property type="entry name" value="TAT_signal"/>
</dbReference>
<dbReference type="EMBL" id="QTTT01000001">
    <property type="protein sequence ID" value="REE95489.1"/>
    <property type="molecule type" value="Genomic_DNA"/>
</dbReference>
<name>A0A3D9SHV0_9ACTN</name>
<dbReference type="InterPro" id="IPR036374">
    <property type="entry name" value="OxRdtase_Mopterin-bd_sf"/>
</dbReference>
<dbReference type="SUPFAM" id="SSF56524">
    <property type="entry name" value="Oxidoreductase molybdopterin-binding domain"/>
    <property type="match status" value="1"/>
</dbReference>
<comment type="caution">
    <text evidence="2">The sequence shown here is derived from an EMBL/GenBank/DDBJ whole genome shotgun (WGS) entry which is preliminary data.</text>
</comment>
<dbReference type="PANTHER" id="PTHR43032:SF4">
    <property type="entry name" value="OXIDOREDUCTASE MOLYBDOPTERIN-BINDING DOMAIN-CONTAINING PROTEIN"/>
    <property type="match status" value="1"/>
</dbReference>
<protein>
    <submittedName>
        <fullName evidence="2">Molybdopterin-dependent oxidoreductase-like protein</fullName>
    </submittedName>
</protein>
<sequence>MRDVLVHSSAGCSNVEMTSEETRGAPVGRRIVLGMLGLGAAGVAVGASAQEKVNTALAPIGSLEEVLPGAGGFRYYSVVDGVKRKTPQTYRLTVGGLVTEPRTFTFADLQALPQTQMTRDFQCVTGWRVEDVAWAGVALPDLLDLVGVAPEARAVRFRSFDGEYTESLTLEQARRRDVLVATGMEGGAVKHDHGGPVRLYVAPMYAYKSLKWLGGIELTRKVVPGYWEERGYDVDGWVGRSNGRNDEPT</sequence>
<dbReference type="PROSITE" id="PS51318">
    <property type="entry name" value="TAT"/>
    <property type="match status" value="1"/>
</dbReference>
<organism evidence="2 3">
    <name type="scientific">Thermomonospora umbrina</name>
    <dbReference type="NCBI Taxonomy" id="111806"/>
    <lineage>
        <taxon>Bacteria</taxon>
        <taxon>Bacillati</taxon>
        <taxon>Actinomycetota</taxon>
        <taxon>Actinomycetes</taxon>
        <taxon>Streptosporangiales</taxon>
        <taxon>Thermomonosporaceae</taxon>
        <taxon>Thermomonospora</taxon>
    </lineage>
</organism>
<keyword evidence="3" id="KW-1185">Reference proteome</keyword>
<dbReference type="InterPro" id="IPR000572">
    <property type="entry name" value="OxRdtase_Mopterin-bd_dom"/>
</dbReference>
<dbReference type="Pfam" id="PF00174">
    <property type="entry name" value="Oxidored_molyb"/>
    <property type="match status" value="1"/>
</dbReference>
<reference evidence="2 3" key="1">
    <citation type="submission" date="2018-08" db="EMBL/GenBank/DDBJ databases">
        <title>Sequencing the genomes of 1000 actinobacteria strains.</title>
        <authorList>
            <person name="Klenk H.-P."/>
        </authorList>
    </citation>
    <scope>NUCLEOTIDE SEQUENCE [LARGE SCALE GENOMIC DNA]</scope>
    <source>
        <strain evidence="2 3">DSM 43927</strain>
    </source>
</reference>
<dbReference type="AlphaFoldDB" id="A0A3D9SHV0"/>
<evidence type="ECO:0000313" key="3">
    <source>
        <dbReference type="Proteomes" id="UP000256661"/>
    </source>
</evidence>
<dbReference type="Proteomes" id="UP000256661">
    <property type="component" value="Unassembled WGS sequence"/>
</dbReference>
<dbReference type="PANTHER" id="PTHR43032">
    <property type="entry name" value="PROTEIN-METHIONINE-SULFOXIDE REDUCTASE"/>
    <property type="match status" value="1"/>
</dbReference>